<dbReference type="RefSeq" id="XP_013233922.1">
    <property type="nucleotide sequence ID" value="XM_013378468.1"/>
</dbReference>
<dbReference type="EMBL" id="HG675756">
    <property type="protein sequence ID" value="CDJ43172.1"/>
    <property type="molecule type" value="Genomic_DNA"/>
</dbReference>
<dbReference type="GeneID" id="25255698"/>
<gene>
    <name evidence="1" type="ORF">ETH_00033160</name>
</gene>
<sequence>MGGRSRWVRGWTAIRWERRGQELGVMRGGWVCGMLRRVGWKEQMGAWLDGSSLGKEGAGVRRDDRWLGLWNVAESSTKGV</sequence>
<dbReference type="VEuPathDB" id="ToxoDB:ETH_00033160"/>
<keyword evidence="2" id="KW-1185">Reference proteome</keyword>
<accession>U6KYB4</accession>
<organism evidence="1 2">
    <name type="scientific">Eimeria tenella</name>
    <name type="common">Coccidian parasite</name>
    <dbReference type="NCBI Taxonomy" id="5802"/>
    <lineage>
        <taxon>Eukaryota</taxon>
        <taxon>Sar</taxon>
        <taxon>Alveolata</taxon>
        <taxon>Apicomplexa</taxon>
        <taxon>Conoidasida</taxon>
        <taxon>Coccidia</taxon>
        <taxon>Eucoccidiorida</taxon>
        <taxon>Eimeriorina</taxon>
        <taxon>Eimeriidae</taxon>
        <taxon>Eimeria</taxon>
    </lineage>
</organism>
<reference evidence="1" key="2">
    <citation type="submission" date="2013-10" db="EMBL/GenBank/DDBJ databases">
        <authorList>
            <person name="Aslett M."/>
        </authorList>
    </citation>
    <scope>NUCLEOTIDE SEQUENCE [LARGE SCALE GENOMIC DNA]</scope>
    <source>
        <strain evidence="1">Houghton</strain>
    </source>
</reference>
<reference evidence="1" key="1">
    <citation type="submission" date="2013-10" db="EMBL/GenBank/DDBJ databases">
        <title>Genomic analysis of the causative agents of coccidiosis in chickens.</title>
        <authorList>
            <person name="Reid A.J."/>
            <person name="Blake D."/>
            <person name="Billington K."/>
            <person name="Browne H."/>
            <person name="Dunn M."/>
            <person name="Hung S."/>
            <person name="Kawahara F."/>
            <person name="Miranda-Saavedra D."/>
            <person name="Mourier T."/>
            <person name="Nagra H."/>
            <person name="Otto T.D."/>
            <person name="Rawlings N."/>
            <person name="Sanchez A."/>
            <person name="Sanders M."/>
            <person name="Subramaniam C."/>
            <person name="Tay Y."/>
            <person name="Dear P."/>
            <person name="Doerig C."/>
            <person name="Gruber A."/>
            <person name="Parkinson J."/>
            <person name="Shirley M."/>
            <person name="Wan K.L."/>
            <person name="Berriman M."/>
            <person name="Tomley F."/>
            <person name="Pain A."/>
        </authorList>
    </citation>
    <scope>NUCLEOTIDE SEQUENCE [LARGE SCALE GENOMIC DNA]</scope>
    <source>
        <strain evidence="1">Houghton</strain>
    </source>
</reference>
<protein>
    <submittedName>
        <fullName evidence="1">Uncharacterized protein</fullName>
    </submittedName>
</protein>
<dbReference type="Proteomes" id="UP000030747">
    <property type="component" value="Unassembled WGS sequence"/>
</dbReference>
<evidence type="ECO:0000313" key="2">
    <source>
        <dbReference type="Proteomes" id="UP000030747"/>
    </source>
</evidence>
<proteinExistence type="predicted"/>
<dbReference type="AlphaFoldDB" id="U6KYB4"/>
<evidence type="ECO:0000313" key="1">
    <source>
        <dbReference type="EMBL" id="CDJ43172.1"/>
    </source>
</evidence>
<name>U6KYB4_EIMTE</name>